<dbReference type="OrthoDB" id="2159131at2759"/>
<feature type="compositionally biased region" description="Basic and acidic residues" evidence="1">
    <location>
        <begin position="165"/>
        <end position="185"/>
    </location>
</feature>
<evidence type="ECO:0000313" key="3">
    <source>
        <dbReference type="EMBL" id="GAC99061.1"/>
    </source>
</evidence>
<reference evidence="4" key="1">
    <citation type="journal article" date="2013" name="Genome Announc.">
        <title>Draft genome sequence of the basidiomycetous yeast-like fungus Pseudozyma hubeiensis SY62, which produces an abundant amount of the biosurfactant mannosylerythritol lipids.</title>
        <authorList>
            <person name="Konishi M."/>
            <person name="Hatada Y."/>
            <person name="Horiuchi J."/>
        </authorList>
    </citation>
    <scope>NUCLEOTIDE SEQUENCE [LARGE SCALE GENOMIC DNA]</scope>
    <source>
        <strain evidence="4">SY62</strain>
    </source>
</reference>
<dbReference type="Pfam" id="PF10197">
    <property type="entry name" value="Cir_N"/>
    <property type="match status" value="1"/>
</dbReference>
<dbReference type="EMBL" id="DF238822">
    <property type="protein sequence ID" value="GAC99061.1"/>
    <property type="molecule type" value="Genomic_DNA"/>
</dbReference>
<feature type="compositionally biased region" description="Basic residues" evidence="1">
    <location>
        <begin position="235"/>
        <end position="249"/>
    </location>
</feature>
<dbReference type="SMART" id="SM01083">
    <property type="entry name" value="Cir_N"/>
    <property type="match status" value="1"/>
</dbReference>
<evidence type="ECO:0000259" key="2">
    <source>
        <dbReference type="SMART" id="SM01083"/>
    </source>
</evidence>
<dbReference type="HOGENOM" id="CLU_956850_0_0_1"/>
<feature type="region of interest" description="Disordered" evidence="1">
    <location>
        <begin position="206"/>
        <end position="291"/>
    </location>
</feature>
<dbReference type="Proteomes" id="UP000014071">
    <property type="component" value="Unassembled WGS sequence"/>
</dbReference>
<feature type="compositionally biased region" description="Polar residues" evidence="1">
    <location>
        <begin position="111"/>
        <end position="120"/>
    </location>
</feature>
<dbReference type="STRING" id="1305764.R9PCG4"/>
<feature type="compositionally biased region" description="Acidic residues" evidence="1">
    <location>
        <begin position="17"/>
        <end position="30"/>
    </location>
</feature>
<gene>
    <name evidence="3" type="ORF">PHSY_006658</name>
</gene>
<feature type="region of interest" description="Disordered" evidence="1">
    <location>
        <begin position="53"/>
        <end position="192"/>
    </location>
</feature>
<dbReference type="PANTHER" id="PTHR22093:SF0">
    <property type="entry name" value="LEUKOCYTE RECEPTOR CLUSTER MEMBER 1"/>
    <property type="match status" value="1"/>
</dbReference>
<dbReference type="InterPro" id="IPR019339">
    <property type="entry name" value="CIR_N_dom"/>
</dbReference>
<evidence type="ECO:0000313" key="4">
    <source>
        <dbReference type="Proteomes" id="UP000014071"/>
    </source>
</evidence>
<dbReference type="AlphaFoldDB" id="R9PCG4"/>
<dbReference type="PANTHER" id="PTHR22093">
    <property type="entry name" value="LEUKOCYTE RECEPTOR CLUSTER LRC MEMBER 1"/>
    <property type="match status" value="1"/>
</dbReference>
<feature type="compositionally biased region" description="Basic and acidic residues" evidence="1">
    <location>
        <begin position="66"/>
        <end position="105"/>
    </location>
</feature>
<dbReference type="InterPro" id="IPR039875">
    <property type="entry name" value="LENG1-like"/>
</dbReference>
<feature type="compositionally biased region" description="Low complexity" evidence="1">
    <location>
        <begin position="270"/>
        <end position="279"/>
    </location>
</feature>
<dbReference type="RefSeq" id="XP_012192648.1">
    <property type="nucleotide sequence ID" value="XM_012337258.1"/>
</dbReference>
<proteinExistence type="predicted"/>
<protein>
    <recommendedName>
        <fullName evidence="2">CBF1-interacting co-repressor CIR N-terminal domain-containing protein</fullName>
    </recommendedName>
</protein>
<dbReference type="GeneID" id="24111927"/>
<feature type="compositionally biased region" description="Low complexity" evidence="1">
    <location>
        <begin position="131"/>
        <end position="143"/>
    </location>
</feature>
<keyword evidence="4" id="KW-1185">Reference proteome</keyword>
<accession>R9PCG4</accession>
<name>R9PCG4_PSEHS</name>
<feature type="domain" description="CBF1-interacting co-repressor CIR N-terminal" evidence="2">
    <location>
        <begin position="62"/>
        <end position="98"/>
    </location>
</feature>
<feature type="region of interest" description="Disordered" evidence="1">
    <location>
        <begin position="1"/>
        <end position="36"/>
    </location>
</feature>
<sequence>MVMTAMMTANECAGQCGDEDEDEDDGDEREGDLALSYPLQALLDGTSTLKSRMPLHLSQHKSYHPYNRDNQHRVFQDEQQEAQRQEHQRQASFARRDEARLEALRSGRKAPSSTPATTQEPRPRPSPSPSPARASSSTSRPSSGHSLLRPEDELTPWYTTSKLRNGKDARKSEDQRLEDAYKDSSIKSSNDPLKAMQAFLAQRKAAKILPTTRSSPIATPSDEASDLYEPDAVRAARKRRSRRSSHHRILATSPSRQDRAHARHRRHRPGPSASGRGSSTAEKQTRYKHHQ</sequence>
<organism evidence="3 4">
    <name type="scientific">Pseudozyma hubeiensis (strain SY62)</name>
    <name type="common">Yeast</name>
    <dbReference type="NCBI Taxonomy" id="1305764"/>
    <lineage>
        <taxon>Eukaryota</taxon>
        <taxon>Fungi</taxon>
        <taxon>Dikarya</taxon>
        <taxon>Basidiomycota</taxon>
        <taxon>Ustilaginomycotina</taxon>
        <taxon>Ustilaginomycetes</taxon>
        <taxon>Ustilaginales</taxon>
        <taxon>Ustilaginaceae</taxon>
        <taxon>Pseudozyma</taxon>
    </lineage>
</organism>
<evidence type="ECO:0000256" key="1">
    <source>
        <dbReference type="SAM" id="MobiDB-lite"/>
    </source>
</evidence>